<organism evidence="1 2">
    <name type="scientific">Azospirillum argentinense</name>
    <dbReference type="NCBI Taxonomy" id="2970906"/>
    <lineage>
        <taxon>Bacteria</taxon>
        <taxon>Pseudomonadati</taxon>
        <taxon>Pseudomonadota</taxon>
        <taxon>Alphaproteobacteria</taxon>
        <taxon>Rhodospirillales</taxon>
        <taxon>Azospirillaceae</taxon>
        <taxon>Azospirillum</taxon>
    </lineage>
</organism>
<dbReference type="EMBL" id="VEWN01000025">
    <property type="protein sequence ID" value="KAA1052525.1"/>
    <property type="molecule type" value="Genomic_DNA"/>
</dbReference>
<name>A0A5B0KKR2_9PROT</name>
<proteinExistence type="predicted"/>
<evidence type="ECO:0000313" key="1">
    <source>
        <dbReference type="EMBL" id="KAA1052525.1"/>
    </source>
</evidence>
<protein>
    <submittedName>
        <fullName evidence="1">Uncharacterized protein</fullName>
    </submittedName>
</protein>
<comment type="caution">
    <text evidence="1">The sequence shown here is derived from an EMBL/GenBank/DDBJ whole genome shotgun (WGS) entry which is preliminary data.</text>
</comment>
<dbReference type="Proteomes" id="UP000325333">
    <property type="component" value="Unassembled WGS sequence"/>
</dbReference>
<evidence type="ECO:0000313" key="2">
    <source>
        <dbReference type="Proteomes" id="UP000325333"/>
    </source>
</evidence>
<sequence length="80" mass="9180">MSSIFLKDEAINKAPAIVGFEIARFLQNSGKSRISIFDVIDHFKREAWFSPNSFFYGVTFLYAVGLIDFEEPYLIARHAD</sequence>
<dbReference type="RefSeq" id="WP_149651708.1">
    <property type="nucleotide sequence ID" value="NZ_VEWN01000025.1"/>
</dbReference>
<accession>A0A5B0KKR2</accession>
<dbReference type="AlphaFoldDB" id="A0A5B0KKR2"/>
<reference evidence="1 2" key="1">
    <citation type="submission" date="2019-07" db="EMBL/GenBank/DDBJ databases">
        <title>Genome sequencing of the stress-tolerant strain Azospirillum brasilense Az19.</title>
        <authorList>
            <person name="Maroniche G.A."/>
            <person name="Garcia J.E."/>
            <person name="Pagnussat L."/>
            <person name="Amenta M."/>
            <person name="Creus C.M."/>
        </authorList>
    </citation>
    <scope>NUCLEOTIDE SEQUENCE [LARGE SCALE GENOMIC DNA]</scope>
    <source>
        <strain evidence="1 2">Az19</strain>
    </source>
</reference>
<gene>
    <name evidence="1" type="ORF">FH063_004202</name>
</gene>